<feature type="non-terminal residue" evidence="1">
    <location>
        <position position="1"/>
    </location>
</feature>
<dbReference type="Proteomes" id="UP001497497">
    <property type="component" value="Unassembled WGS sequence"/>
</dbReference>
<name>A0AAV2HEE8_LYMST</name>
<reference evidence="1 2" key="1">
    <citation type="submission" date="2024-04" db="EMBL/GenBank/DDBJ databases">
        <authorList>
            <consortium name="Genoscope - CEA"/>
            <person name="William W."/>
        </authorList>
    </citation>
    <scope>NUCLEOTIDE SEQUENCE [LARGE SCALE GENOMIC DNA]</scope>
</reference>
<sequence length="52" mass="6107">DVRDKTKLSLERLKMVEAENSSFDLEKEQQRQLYEKCHEIASQHVQTLTEGS</sequence>
<protein>
    <submittedName>
        <fullName evidence="1">Uncharacterized protein</fullName>
    </submittedName>
</protein>
<comment type="caution">
    <text evidence="1">The sequence shown here is derived from an EMBL/GenBank/DDBJ whole genome shotgun (WGS) entry which is preliminary data.</text>
</comment>
<dbReference type="EMBL" id="CAXITT010000070">
    <property type="protein sequence ID" value="CAL1530501.1"/>
    <property type="molecule type" value="Genomic_DNA"/>
</dbReference>
<accession>A0AAV2HEE8</accession>
<proteinExistence type="predicted"/>
<dbReference type="AlphaFoldDB" id="A0AAV2HEE8"/>
<organism evidence="1 2">
    <name type="scientific">Lymnaea stagnalis</name>
    <name type="common">Great pond snail</name>
    <name type="synonym">Helix stagnalis</name>
    <dbReference type="NCBI Taxonomy" id="6523"/>
    <lineage>
        <taxon>Eukaryota</taxon>
        <taxon>Metazoa</taxon>
        <taxon>Spiralia</taxon>
        <taxon>Lophotrochozoa</taxon>
        <taxon>Mollusca</taxon>
        <taxon>Gastropoda</taxon>
        <taxon>Heterobranchia</taxon>
        <taxon>Euthyneura</taxon>
        <taxon>Panpulmonata</taxon>
        <taxon>Hygrophila</taxon>
        <taxon>Lymnaeoidea</taxon>
        <taxon>Lymnaeidae</taxon>
        <taxon>Lymnaea</taxon>
    </lineage>
</organism>
<keyword evidence="2" id="KW-1185">Reference proteome</keyword>
<evidence type="ECO:0000313" key="2">
    <source>
        <dbReference type="Proteomes" id="UP001497497"/>
    </source>
</evidence>
<evidence type="ECO:0000313" key="1">
    <source>
        <dbReference type="EMBL" id="CAL1530501.1"/>
    </source>
</evidence>
<gene>
    <name evidence="1" type="ORF">GSLYS_00004626001</name>
</gene>